<keyword evidence="13" id="KW-1185">Reference proteome</keyword>
<dbReference type="InterPro" id="IPR001992">
    <property type="entry name" value="T2SS_GspF/T4SS_PilC_CS"/>
</dbReference>
<evidence type="ECO:0000256" key="5">
    <source>
        <dbReference type="ARBA" id="ARBA00022519"/>
    </source>
</evidence>
<feature type="transmembrane region" description="Helical" evidence="10">
    <location>
        <begin position="376"/>
        <end position="397"/>
    </location>
</feature>
<evidence type="ECO:0000256" key="9">
    <source>
        <dbReference type="RuleBase" id="RU003923"/>
    </source>
</evidence>
<dbReference type="GO" id="GO:0009306">
    <property type="term" value="P:protein secretion"/>
    <property type="evidence" value="ECO:0007669"/>
    <property type="project" value="InterPro"/>
</dbReference>
<dbReference type="Gene3D" id="1.20.81.30">
    <property type="entry name" value="Type II secretion system (T2SS), domain F"/>
    <property type="match status" value="2"/>
</dbReference>
<evidence type="ECO:0000313" key="12">
    <source>
        <dbReference type="EMBL" id="SDB95679.1"/>
    </source>
</evidence>
<keyword evidence="3 9" id="KW-0813">Transport</keyword>
<organism evidence="12 13">
    <name type="scientific">Pelagirhabdus alkalitolerans</name>
    <dbReference type="NCBI Taxonomy" id="1612202"/>
    <lineage>
        <taxon>Bacteria</taxon>
        <taxon>Bacillati</taxon>
        <taxon>Bacillota</taxon>
        <taxon>Bacilli</taxon>
        <taxon>Bacillales</taxon>
        <taxon>Bacillaceae</taxon>
        <taxon>Pelagirhabdus</taxon>
    </lineage>
</organism>
<dbReference type="PANTHER" id="PTHR30012:SF0">
    <property type="entry name" value="TYPE II SECRETION SYSTEM PROTEIN F-RELATED"/>
    <property type="match status" value="1"/>
</dbReference>
<keyword evidence="5" id="KW-0997">Cell inner membrane</keyword>
<gene>
    <name evidence="12" type="ORF">SAMN05421734_103135</name>
</gene>
<comment type="similarity">
    <text evidence="2 9">Belongs to the GSP F family.</text>
</comment>
<keyword evidence="8 10" id="KW-0472">Membrane</keyword>
<evidence type="ECO:0000256" key="4">
    <source>
        <dbReference type="ARBA" id="ARBA00022475"/>
    </source>
</evidence>
<dbReference type="Pfam" id="PF00482">
    <property type="entry name" value="T2SSF"/>
    <property type="match status" value="2"/>
</dbReference>
<dbReference type="RefSeq" id="WP_090794137.1">
    <property type="nucleotide sequence ID" value="NZ_FMYI01000003.1"/>
</dbReference>
<dbReference type="FunFam" id="1.20.81.30:FF:000001">
    <property type="entry name" value="Type II secretion system protein F"/>
    <property type="match status" value="2"/>
</dbReference>
<dbReference type="GO" id="GO:0005886">
    <property type="term" value="C:plasma membrane"/>
    <property type="evidence" value="ECO:0007669"/>
    <property type="project" value="UniProtKB-SubCell"/>
</dbReference>
<dbReference type="InterPro" id="IPR018076">
    <property type="entry name" value="T2SS_GspF_dom"/>
</dbReference>
<evidence type="ECO:0000256" key="8">
    <source>
        <dbReference type="ARBA" id="ARBA00023136"/>
    </source>
</evidence>
<dbReference type="PROSITE" id="PS00874">
    <property type="entry name" value="T2SP_F"/>
    <property type="match status" value="1"/>
</dbReference>
<keyword evidence="7 10" id="KW-1133">Transmembrane helix</keyword>
<evidence type="ECO:0000313" key="13">
    <source>
        <dbReference type="Proteomes" id="UP000242949"/>
    </source>
</evidence>
<dbReference type="OrthoDB" id="9805682at2"/>
<proteinExistence type="inferred from homology"/>
<sequence>MPTFHYHAFTNDGTEIEDVLTANEHADAVRILREKGYKPVSIEEAVVKKTATESIKVLGGNIKPKDLAIFCNQFSTLIKAGVAVASSLDILHQQTENKKLRIALKGISTEVQKGSLVSQAMKQYPRIFPNLLVDMTESGEMSGNLENVMARLSTHYEKESKIESKIKGAMVYPIVLSAVAIVVVTFMLIVVMPTFLTMFEGSDVPLPLPTRFLLTISDGLIDYWYIVLFFSIAVFFVLRSVLNSKEGRRAFDQMKFRLPLIKSSMVKIVTSRFTRTLGSLIASGLPLIESLKMSAKVSGNVIVEEKVMNMAQDVEKGESLGKAMRRYPLFPPMIVSMTEIGEESGSLEEMLDKSADFYDRELEDAIDQLLKLLEPLLILVMAVLIGFIVIAMLLPMFDMIQTI</sequence>
<evidence type="ECO:0000256" key="1">
    <source>
        <dbReference type="ARBA" id="ARBA00004429"/>
    </source>
</evidence>
<dbReference type="PANTHER" id="PTHR30012">
    <property type="entry name" value="GENERAL SECRETION PATHWAY PROTEIN"/>
    <property type="match status" value="1"/>
</dbReference>
<keyword evidence="4" id="KW-1003">Cell membrane</keyword>
<evidence type="ECO:0000259" key="11">
    <source>
        <dbReference type="Pfam" id="PF00482"/>
    </source>
</evidence>
<feature type="transmembrane region" description="Helical" evidence="10">
    <location>
        <begin position="223"/>
        <end position="242"/>
    </location>
</feature>
<dbReference type="Proteomes" id="UP000242949">
    <property type="component" value="Unassembled WGS sequence"/>
</dbReference>
<name>A0A1G6HN37_9BACI</name>
<feature type="transmembrane region" description="Helical" evidence="10">
    <location>
        <begin position="170"/>
        <end position="196"/>
    </location>
</feature>
<dbReference type="PRINTS" id="PR00812">
    <property type="entry name" value="BCTERIALGSPF"/>
</dbReference>
<comment type="subcellular location">
    <subcellularLocation>
        <location evidence="1">Cell inner membrane</location>
        <topology evidence="1">Multi-pass membrane protein</topology>
    </subcellularLocation>
    <subcellularLocation>
        <location evidence="9">Cell membrane</location>
        <topology evidence="9">Multi-pass membrane protein</topology>
    </subcellularLocation>
</comment>
<evidence type="ECO:0000256" key="3">
    <source>
        <dbReference type="ARBA" id="ARBA00022448"/>
    </source>
</evidence>
<dbReference type="InterPro" id="IPR003004">
    <property type="entry name" value="GspF/PilC"/>
</dbReference>
<evidence type="ECO:0000256" key="2">
    <source>
        <dbReference type="ARBA" id="ARBA00005745"/>
    </source>
</evidence>
<evidence type="ECO:0000256" key="7">
    <source>
        <dbReference type="ARBA" id="ARBA00022989"/>
    </source>
</evidence>
<dbReference type="STRING" id="1612202.SAMN05421734_103135"/>
<evidence type="ECO:0000256" key="6">
    <source>
        <dbReference type="ARBA" id="ARBA00022692"/>
    </source>
</evidence>
<dbReference type="InterPro" id="IPR042094">
    <property type="entry name" value="T2SS_GspF_sf"/>
</dbReference>
<dbReference type="AlphaFoldDB" id="A0A1G6HN37"/>
<accession>A0A1G6HN37</accession>
<feature type="domain" description="Type II secretion system protein GspF" evidence="11">
    <location>
        <begin position="273"/>
        <end position="395"/>
    </location>
</feature>
<reference evidence="13" key="1">
    <citation type="submission" date="2016-09" db="EMBL/GenBank/DDBJ databases">
        <authorList>
            <person name="Varghese N."/>
            <person name="Submissions S."/>
        </authorList>
    </citation>
    <scope>NUCLEOTIDE SEQUENCE [LARGE SCALE GENOMIC DNA]</scope>
    <source>
        <strain evidence="13">S5</strain>
    </source>
</reference>
<evidence type="ECO:0000256" key="10">
    <source>
        <dbReference type="SAM" id="Phobius"/>
    </source>
</evidence>
<keyword evidence="6 9" id="KW-0812">Transmembrane</keyword>
<protein>
    <submittedName>
        <fullName evidence="12">Type II secretion system protein F (GspF)</fullName>
    </submittedName>
</protein>
<feature type="domain" description="Type II secretion system protein GspF" evidence="11">
    <location>
        <begin position="70"/>
        <end position="193"/>
    </location>
</feature>
<dbReference type="EMBL" id="FMYI01000003">
    <property type="protein sequence ID" value="SDB95679.1"/>
    <property type="molecule type" value="Genomic_DNA"/>
</dbReference>